<protein>
    <recommendedName>
        <fullName evidence="4">F-box domain-containing protein</fullName>
    </recommendedName>
</protein>
<proteinExistence type="predicted"/>
<dbReference type="HOGENOM" id="CLU_576344_0_0_1"/>
<keyword evidence="3" id="KW-1185">Reference proteome</keyword>
<name>G4TTN1_SERID</name>
<comment type="caution">
    <text evidence="2">The sequence shown here is derived from an EMBL/GenBank/DDBJ whole genome shotgun (WGS) entry which is preliminary data.</text>
</comment>
<feature type="region of interest" description="Disordered" evidence="1">
    <location>
        <begin position="1"/>
        <end position="39"/>
    </location>
</feature>
<evidence type="ECO:0000313" key="2">
    <source>
        <dbReference type="EMBL" id="CCA74674.1"/>
    </source>
</evidence>
<feature type="compositionally biased region" description="Basic and acidic residues" evidence="1">
    <location>
        <begin position="16"/>
        <end position="33"/>
    </location>
</feature>
<dbReference type="AlphaFoldDB" id="G4TTN1"/>
<accession>G4TTN1</accession>
<dbReference type="Gene3D" id="3.80.10.10">
    <property type="entry name" value="Ribonuclease Inhibitor"/>
    <property type="match status" value="1"/>
</dbReference>
<dbReference type="Proteomes" id="UP000007148">
    <property type="component" value="Unassembled WGS sequence"/>
</dbReference>
<evidence type="ECO:0008006" key="4">
    <source>
        <dbReference type="Google" id="ProtNLM"/>
    </source>
</evidence>
<gene>
    <name evidence="2" type="ORF">PIIN_08625</name>
</gene>
<sequence length="573" mass="65486">MNPLSDPLTPVPRSVTPERPEAGEFTQKADKVAKGSQARRINLSEPSLIPQTPEEVATERLNLLMEMGFARQAKSDVESALTYAVQTISTHSCDGTQETVGMRLTKSKPRSLTLKDLPTELLRLVLYEAAVDSPADQRVLLAVCSCWRDLLIKMAHLWTTLRIWSVHDNPYRFERLLRRLDLQLERCGSLMLDVHWRTILVGLDSKAADLFLFLARRAPFPRWKSLVIEVCDIEILHSDLLARMGTFCNLTSLKHQRCQPGRLLKWVNESVTSKLTHFELHDCGMRVEQFNTELNRILSFVSETLIPQFDIRATVELPENIKAITSYTLLDCSFPHITSLTTLRPNPLRRFKSQHLPRLEYLSTSFDMLEEPIDAPVRLELLTILVVSGFEFEALALMTLPNLRVLRINAKSLNERSCRRWMKAWCVESLSAAFDRPEMGLTPTQTLELNVSLPPDVLVKGITRMGRRVKELVVWMNDAYEGWEALRMFIRQPTPSPPVASTSKIPMSGSIVAPYLQTLKLQTRVVRTEEAEKLWRSFMNRILEERQYASLEGITLSWGDLSETKVTQTCARF</sequence>
<reference evidence="2 3" key="1">
    <citation type="journal article" date="2011" name="PLoS Pathog.">
        <title>Endophytic Life Strategies Decoded by Genome and Transcriptome Analyses of the Mutualistic Root Symbiont Piriformospora indica.</title>
        <authorList>
            <person name="Zuccaro A."/>
            <person name="Lahrmann U."/>
            <person name="Guldener U."/>
            <person name="Langen G."/>
            <person name="Pfiffi S."/>
            <person name="Biedenkopf D."/>
            <person name="Wong P."/>
            <person name="Samans B."/>
            <person name="Grimm C."/>
            <person name="Basiewicz M."/>
            <person name="Murat C."/>
            <person name="Martin F."/>
            <person name="Kogel K.H."/>
        </authorList>
    </citation>
    <scope>NUCLEOTIDE SEQUENCE [LARGE SCALE GENOMIC DNA]</scope>
    <source>
        <strain evidence="2 3">DSM 11827</strain>
    </source>
</reference>
<dbReference type="InterPro" id="IPR032675">
    <property type="entry name" value="LRR_dom_sf"/>
</dbReference>
<dbReference type="OrthoDB" id="3221235at2759"/>
<dbReference type="SUPFAM" id="SSF52058">
    <property type="entry name" value="L domain-like"/>
    <property type="match status" value="1"/>
</dbReference>
<evidence type="ECO:0000313" key="3">
    <source>
        <dbReference type="Proteomes" id="UP000007148"/>
    </source>
</evidence>
<dbReference type="InParanoid" id="G4TTN1"/>
<dbReference type="EMBL" id="CAFZ01000342">
    <property type="protein sequence ID" value="CCA74674.1"/>
    <property type="molecule type" value="Genomic_DNA"/>
</dbReference>
<evidence type="ECO:0000256" key="1">
    <source>
        <dbReference type="SAM" id="MobiDB-lite"/>
    </source>
</evidence>
<organism evidence="2 3">
    <name type="scientific">Serendipita indica (strain DSM 11827)</name>
    <name type="common">Root endophyte fungus</name>
    <name type="synonym">Piriformospora indica</name>
    <dbReference type="NCBI Taxonomy" id="1109443"/>
    <lineage>
        <taxon>Eukaryota</taxon>
        <taxon>Fungi</taxon>
        <taxon>Dikarya</taxon>
        <taxon>Basidiomycota</taxon>
        <taxon>Agaricomycotina</taxon>
        <taxon>Agaricomycetes</taxon>
        <taxon>Sebacinales</taxon>
        <taxon>Serendipitaceae</taxon>
        <taxon>Serendipita</taxon>
    </lineage>
</organism>